<keyword evidence="3" id="KW-1185">Reference proteome</keyword>
<dbReference type="Proteomes" id="UP000052982">
    <property type="component" value="Unassembled WGS sequence"/>
</dbReference>
<dbReference type="OrthoDB" id="6964321at2"/>
<dbReference type="EMBL" id="LMWW01000086">
    <property type="protein sequence ID" value="KUN75282.1"/>
    <property type="molecule type" value="Genomic_DNA"/>
</dbReference>
<evidence type="ECO:0000313" key="2">
    <source>
        <dbReference type="EMBL" id="KUN75282.1"/>
    </source>
</evidence>
<accession>A0A101SJ85</accession>
<feature type="compositionally biased region" description="Basic and acidic residues" evidence="1">
    <location>
        <begin position="270"/>
        <end position="284"/>
    </location>
</feature>
<name>A0A101SJ85_9ACTN</name>
<reference evidence="2 3" key="1">
    <citation type="submission" date="2015-10" db="EMBL/GenBank/DDBJ databases">
        <title>Draft genome sequence of Streptomyces griseoruber DSM 40281, type strain for the species Streptomyces griseoruber.</title>
        <authorList>
            <person name="Ruckert C."/>
            <person name="Winkler A."/>
            <person name="Kalinowski J."/>
            <person name="Kampfer P."/>
            <person name="Glaeser S."/>
        </authorList>
    </citation>
    <scope>NUCLEOTIDE SEQUENCE [LARGE SCALE GENOMIC DNA]</scope>
    <source>
        <strain evidence="2 3">DSM 40281</strain>
    </source>
</reference>
<comment type="caution">
    <text evidence="2">The sequence shown here is derived from an EMBL/GenBank/DDBJ whole genome shotgun (WGS) entry which is preliminary data.</text>
</comment>
<evidence type="ECO:0008006" key="4">
    <source>
        <dbReference type="Google" id="ProtNLM"/>
    </source>
</evidence>
<dbReference type="AlphaFoldDB" id="A0A101SJ85"/>
<dbReference type="Gene3D" id="3.30.470.20">
    <property type="entry name" value="ATP-grasp fold, B domain"/>
    <property type="match status" value="1"/>
</dbReference>
<dbReference type="STRING" id="1943.AQJ64_43060"/>
<evidence type="ECO:0000313" key="3">
    <source>
        <dbReference type="Proteomes" id="UP000052982"/>
    </source>
</evidence>
<evidence type="ECO:0000256" key="1">
    <source>
        <dbReference type="SAM" id="MobiDB-lite"/>
    </source>
</evidence>
<organism evidence="2 3">
    <name type="scientific">Streptomyces griseoruber</name>
    <dbReference type="NCBI Taxonomy" id="1943"/>
    <lineage>
        <taxon>Bacteria</taxon>
        <taxon>Bacillati</taxon>
        <taxon>Actinomycetota</taxon>
        <taxon>Actinomycetes</taxon>
        <taxon>Kitasatosporales</taxon>
        <taxon>Streptomycetaceae</taxon>
        <taxon>Streptomyces</taxon>
    </lineage>
</organism>
<proteinExistence type="predicted"/>
<sequence length="284" mass="30538">MSDPSRPRRILLVGPSVPLVRAAVSAGFQVWSLCDVRRRPPEELGALSERLLIADFGDEAALKTALDTAAAVGLHVNPPVAVRQLADPDAVQRLVRDNGLCPPGAVEDPAGHRYRVDTLSVHGMHHTVGITVETPYGLLHPAPLAGDTAATLRSVVTSLLDLAGYQYGPAHTLVLLTPRGPATIGCRAVVAEEPIPWLVRTAAERDLVADTFEVLAGRDVAPVRALRFAASVTLPDTWREEVRALPYVRHAVACERGRRGHAVLDADSPEEARERAHDIRRLAG</sequence>
<dbReference type="RefSeq" id="WP_055635933.1">
    <property type="nucleotide sequence ID" value="NZ_JBIRRP010000005.1"/>
</dbReference>
<gene>
    <name evidence="2" type="ORF">AQJ64_43060</name>
</gene>
<protein>
    <recommendedName>
        <fullName evidence="4">ATP-grasp domain-containing protein</fullName>
    </recommendedName>
</protein>
<feature type="region of interest" description="Disordered" evidence="1">
    <location>
        <begin position="265"/>
        <end position="284"/>
    </location>
</feature>